<protein>
    <submittedName>
        <fullName evidence="1">Uncharacterized protein</fullName>
    </submittedName>
</protein>
<dbReference type="EMBL" id="LAYJ01000063">
    <property type="protein sequence ID" value="KKI51804.1"/>
    <property type="molecule type" value="Genomic_DNA"/>
</dbReference>
<proteinExistence type="predicted"/>
<keyword evidence="2" id="KW-1185">Reference proteome</keyword>
<evidence type="ECO:0000313" key="1">
    <source>
        <dbReference type="EMBL" id="KKI51804.1"/>
    </source>
</evidence>
<evidence type="ECO:0000313" key="2">
    <source>
        <dbReference type="Proteomes" id="UP000034076"/>
    </source>
</evidence>
<comment type="caution">
    <text evidence="1">The sequence shown here is derived from an EMBL/GenBank/DDBJ whole genome shotgun (WGS) entry which is preliminary data.</text>
</comment>
<accession>A0A0M2NGX7</accession>
<reference evidence="1 2" key="1">
    <citation type="submission" date="2015-04" db="EMBL/GenBank/DDBJ databases">
        <title>Draft genome sequence of bacteremic isolate Catabacter hongkongensis type strain HKU16T.</title>
        <authorList>
            <person name="Lau S.K."/>
            <person name="Teng J.L."/>
            <person name="Huang Y."/>
            <person name="Curreem S.O."/>
            <person name="Tsui S.K."/>
            <person name="Woo P.C."/>
        </authorList>
    </citation>
    <scope>NUCLEOTIDE SEQUENCE [LARGE SCALE GENOMIC DNA]</scope>
    <source>
        <strain evidence="1 2">HKU16</strain>
    </source>
</reference>
<dbReference type="STRING" id="270498.CHK_0689"/>
<name>A0A0M2NGX7_9FIRM</name>
<dbReference type="AlphaFoldDB" id="A0A0M2NGX7"/>
<gene>
    <name evidence="1" type="ORF">CHK_0689</name>
</gene>
<organism evidence="1 2">
    <name type="scientific">Christensenella hongkongensis</name>
    <dbReference type="NCBI Taxonomy" id="270498"/>
    <lineage>
        <taxon>Bacteria</taxon>
        <taxon>Bacillati</taxon>
        <taxon>Bacillota</taxon>
        <taxon>Clostridia</taxon>
        <taxon>Christensenellales</taxon>
        <taxon>Christensenellaceae</taxon>
        <taxon>Christensenella</taxon>
    </lineage>
</organism>
<dbReference type="RefSeq" id="WP_046442634.1">
    <property type="nucleotide sequence ID" value="NZ_LAYJ01000063.1"/>
</dbReference>
<sequence length="64" mass="7791">MKQIEEEWLEKCQKEPDRYRISVDNDCIAVEDAEDEDFYFTFEEYGYHFAKELLEYMGCSVDFV</sequence>
<dbReference type="Proteomes" id="UP000034076">
    <property type="component" value="Unassembled WGS sequence"/>
</dbReference>